<keyword evidence="3" id="KW-1185">Reference proteome</keyword>
<sequence>EVDEYDSFYKKNVQDLGYSSIYIQRGGRKRDGCAIFYKVGSAEVVVQETIDYNDLVGMVGDESVSMESKEESGSSNFFFSFHICNNSPYNRGNRCLSDPQTSLKRDCVGLMALFKLKDPSSHHIIISTTHLYWDPALVDVKIAQAKYLLSRVAGFRKSVADRYRCCSPSVIIAGDFNSVPGDQVYECMISNSDQRPGLSSAYAFTGGEPAFTNCTPGFTATIDYIFFSRTGSVTPVSCLELSERESADVAGGLPNFFHPSDHLPIGAEFAV</sequence>
<dbReference type="Proteomes" id="UP000015453">
    <property type="component" value="Unassembled WGS sequence"/>
</dbReference>
<organism evidence="2 3">
    <name type="scientific">Genlisea aurea</name>
    <dbReference type="NCBI Taxonomy" id="192259"/>
    <lineage>
        <taxon>Eukaryota</taxon>
        <taxon>Viridiplantae</taxon>
        <taxon>Streptophyta</taxon>
        <taxon>Embryophyta</taxon>
        <taxon>Tracheophyta</taxon>
        <taxon>Spermatophyta</taxon>
        <taxon>Magnoliopsida</taxon>
        <taxon>eudicotyledons</taxon>
        <taxon>Gunneridae</taxon>
        <taxon>Pentapetalae</taxon>
        <taxon>asterids</taxon>
        <taxon>lamiids</taxon>
        <taxon>Lamiales</taxon>
        <taxon>Lentibulariaceae</taxon>
        <taxon>Genlisea</taxon>
    </lineage>
</organism>
<feature type="non-terminal residue" evidence="2">
    <location>
        <position position="1"/>
    </location>
</feature>
<dbReference type="PANTHER" id="PTHR12121:SF68">
    <property type="entry name" value="CARBON CATABOLITE REPRESSOR PROTEIN 4 HOMOLOG 4-RELATED"/>
    <property type="match status" value="1"/>
</dbReference>
<accession>S8DH88</accession>
<dbReference type="InterPro" id="IPR036691">
    <property type="entry name" value="Endo/exonu/phosph_ase_sf"/>
</dbReference>
<dbReference type="AlphaFoldDB" id="S8DH88"/>
<dbReference type="InterPro" id="IPR050410">
    <property type="entry name" value="CCR4/nocturin_mRNA_transcr"/>
</dbReference>
<feature type="non-terminal residue" evidence="2">
    <location>
        <position position="271"/>
    </location>
</feature>
<evidence type="ECO:0000313" key="3">
    <source>
        <dbReference type="Proteomes" id="UP000015453"/>
    </source>
</evidence>
<name>S8DH88_9LAMI</name>
<protein>
    <recommendedName>
        <fullName evidence="1">Endonuclease/exonuclease/phosphatase domain-containing protein</fullName>
    </recommendedName>
</protein>
<feature type="domain" description="Endonuclease/exonuclease/phosphatase" evidence="1">
    <location>
        <begin position="16"/>
        <end position="262"/>
    </location>
</feature>
<dbReference type="Gene3D" id="3.60.10.10">
    <property type="entry name" value="Endonuclease/exonuclease/phosphatase"/>
    <property type="match status" value="1"/>
</dbReference>
<reference evidence="2 3" key="1">
    <citation type="journal article" date="2013" name="BMC Genomics">
        <title>The miniature genome of a carnivorous plant Genlisea aurea contains a low number of genes and short non-coding sequences.</title>
        <authorList>
            <person name="Leushkin E.V."/>
            <person name="Sutormin R.A."/>
            <person name="Nabieva E.R."/>
            <person name="Penin A.A."/>
            <person name="Kondrashov A.S."/>
            <person name="Logacheva M.D."/>
        </authorList>
    </citation>
    <scope>NUCLEOTIDE SEQUENCE [LARGE SCALE GENOMIC DNA]</scope>
</reference>
<dbReference type="EMBL" id="AUSU01006319">
    <property type="protein sequence ID" value="EPS62198.1"/>
    <property type="molecule type" value="Genomic_DNA"/>
</dbReference>
<dbReference type="OrthoDB" id="2866996at2759"/>
<evidence type="ECO:0000259" key="1">
    <source>
        <dbReference type="Pfam" id="PF03372"/>
    </source>
</evidence>
<comment type="caution">
    <text evidence="2">The sequence shown here is derived from an EMBL/GenBank/DDBJ whole genome shotgun (WGS) entry which is preliminary data.</text>
</comment>
<gene>
    <name evidence="2" type="ORF">M569_12594</name>
</gene>
<dbReference type="Pfam" id="PF03372">
    <property type="entry name" value="Exo_endo_phos"/>
    <property type="match status" value="1"/>
</dbReference>
<evidence type="ECO:0000313" key="2">
    <source>
        <dbReference type="EMBL" id="EPS62198.1"/>
    </source>
</evidence>
<dbReference type="PANTHER" id="PTHR12121">
    <property type="entry name" value="CARBON CATABOLITE REPRESSOR PROTEIN 4"/>
    <property type="match status" value="1"/>
</dbReference>
<dbReference type="InterPro" id="IPR005135">
    <property type="entry name" value="Endo/exonuclease/phosphatase"/>
</dbReference>
<dbReference type="GO" id="GO:0000175">
    <property type="term" value="F:3'-5'-RNA exonuclease activity"/>
    <property type="evidence" value="ECO:0007669"/>
    <property type="project" value="TreeGrafter"/>
</dbReference>
<proteinExistence type="predicted"/>
<dbReference type="SUPFAM" id="SSF56219">
    <property type="entry name" value="DNase I-like"/>
    <property type="match status" value="1"/>
</dbReference>